<dbReference type="STRING" id="3088.A0A383WEW0"/>
<proteinExistence type="predicted"/>
<dbReference type="Proteomes" id="UP000256970">
    <property type="component" value="Unassembled WGS sequence"/>
</dbReference>
<evidence type="ECO:0000256" key="5">
    <source>
        <dbReference type="SAM" id="SignalP"/>
    </source>
</evidence>
<evidence type="ECO:0000256" key="4">
    <source>
        <dbReference type="SAM" id="Phobius"/>
    </source>
</evidence>
<reference evidence="8 9" key="1">
    <citation type="submission" date="2016-10" db="EMBL/GenBank/DDBJ databases">
        <authorList>
            <person name="Cai Z."/>
        </authorList>
    </citation>
    <scope>NUCLEOTIDE SEQUENCE [LARGE SCALE GENOMIC DNA]</scope>
</reference>
<feature type="domain" description="Folate receptor-like" evidence="6">
    <location>
        <begin position="44"/>
        <end position="164"/>
    </location>
</feature>
<feature type="chain" id="PRO_5033361496" description="Folate receptor-like domain-containing protein" evidence="5">
    <location>
        <begin position="19"/>
        <end position="338"/>
    </location>
</feature>
<evidence type="ECO:0000313" key="7">
    <source>
        <dbReference type="EMBL" id="SZX64339.1"/>
    </source>
</evidence>
<dbReference type="PANTHER" id="PTHR37390:SF1">
    <property type="entry name" value="FOLATE-BINDING PROTEIN 1"/>
    <property type="match status" value="1"/>
</dbReference>
<keyword evidence="4" id="KW-0472">Membrane</keyword>
<keyword evidence="9" id="KW-1185">Reference proteome</keyword>
<keyword evidence="4" id="KW-0812">Transmembrane</keyword>
<evidence type="ECO:0000256" key="1">
    <source>
        <dbReference type="ARBA" id="ARBA00022729"/>
    </source>
</evidence>
<evidence type="ECO:0000313" key="9">
    <source>
        <dbReference type="Proteomes" id="UP000256970"/>
    </source>
</evidence>
<dbReference type="Pfam" id="PF03024">
    <property type="entry name" value="Folate_rec"/>
    <property type="match status" value="1"/>
</dbReference>
<evidence type="ECO:0000256" key="3">
    <source>
        <dbReference type="SAM" id="MobiDB-lite"/>
    </source>
</evidence>
<keyword evidence="2" id="KW-1015">Disulfide bond</keyword>
<keyword evidence="4" id="KW-1133">Transmembrane helix</keyword>
<evidence type="ECO:0000313" key="8">
    <source>
        <dbReference type="EMBL" id="SZX75951.1"/>
    </source>
</evidence>
<gene>
    <name evidence="8" type="ORF">BQ4739_LOCUS16318</name>
    <name evidence="7" type="ORF">BQ4739_LOCUS4852</name>
</gene>
<keyword evidence="1 5" id="KW-0732">Signal</keyword>
<protein>
    <recommendedName>
        <fullName evidence="6">Folate receptor-like domain-containing protein</fullName>
    </recommendedName>
</protein>
<feature type="compositionally biased region" description="Low complexity" evidence="3">
    <location>
        <begin position="201"/>
        <end position="214"/>
    </location>
</feature>
<dbReference type="EMBL" id="FNXT01001245">
    <property type="protein sequence ID" value="SZX75951.1"/>
    <property type="molecule type" value="Genomic_DNA"/>
</dbReference>
<dbReference type="EMBL" id="FNXT01000409">
    <property type="protein sequence ID" value="SZX64339.1"/>
    <property type="molecule type" value="Genomic_DNA"/>
</dbReference>
<dbReference type="InterPro" id="IPR018143">
    <property type="entry name" value="Folate_rcpt-like"/>
</dbReference>
<dbReference type="PANTHER" id="PTHR37390">
    <property type="entry name" value="OS02G0592500 PROTEIN"/>
    <property type="match status" value="1"/>
</dbReference>
<dbReference type="InterPro" id="IPR053305">
    <property type="entry name" value="Folate-binding_rcpt-like"/>
</dbReference>
<evidence type="ECO:0000259" key="6">
    <source>
        <dbReference type="Pfam" id="PF03024"/>
    </source>
</evidence>
<accession>A0A383WEW0</accession>
<feature type="region of interest" description="Disordered" evidence="3">
    <location>
        <begin position="191"/>
        <end position="234"/>
    </location>
</feature>
<feature type="transmembrane region" description="Helical" evidence="4">
    <location>
        <begin position="250"/>
        <end position="271"/>
    </location>
</feature>
<dbReference type="AlphaFoldDB" id="A0A383WEW0"/>
<feature type="signal peptide" evidence="5">
    <location>
        <begin position="1"/>
        <end position="18"/>
    </location>
</feature>
<evidence type="ECO:0000256" key="2">
    <source>
        <dbReference type="ARBA" id="ARBA00023157"/>
    </source>
</evidence>
<feature type="compositionally biased region" description="Low complexity" evidence="3">
    <location>
        <begin position="222"/>
        <end position="232"/>
    </location>
</feature>
<organism evidence="8 9">
    <name type="scientific">Tetradesmus obliquus</name>
    <name type="common">Green alga</name>
    <name type="synonym">Acutodesmus obliquus</name>
    <dbReference type="NCBI Taxonomy" id="3088"/>
    <lineage>
        <taxon>Eukaryota</taxon>
        <taxon>Viridiplantae</taxon>
        <taxon>Chlorophyta</taxon>
        <taxon>core chlorophytes</taxon>
        <taxon>Chlorophyceae</taxon>
        <taxon>CS clade</taxon>
        <taxon>Sphaeropleales</taxon>
        <taxon>Scenedesmaceae</taxon>
        <taxon>Tetradesmus</taxon>
    </lineage>
</organism>
<sequence>MFLCLLLALSCCCWITATEPVCKQQGLLMLDEPHPPYRVRLPFCDKYRCSCCNASHALAIQRSVAPLLADEELGLACKAGLVALACRLCDPRVGVGNVTTVCESMCDRVYEACSEDYFAFDESSGLVTPCTGQQGGSLVCSQLQQVVPSGADFCRAAGYTPSESSSISSSSSSSVGSVACFDGSPVAAEECTSAAPPQKQRGGSKTSSSSSSSSSKRRSKKGSSSSSSSSSGVWPFTKLKRRHKRMVAEVAQLVAGALTSTLVAAGIVLLLQRVMQPAALAGRAAGRGQQGVPLQAAASRDRLAQAAESRAAGAGSRAAAAPAASAAQQQQQQQQNKK</sequence>
<feature type="region of interest" description="Disordered" evidence="3">
    <location>
        <begin position="284"/>
        <end position="338"/>
    </location>
</feature>
<name>A0A383WEW0_TETOB</name>